<dbReference type="PANTHER" id="PTHR22799:SF1">
    <property type="entry name" value="C-TYPE LECTIN DOMAIN FAMILY 11 MEMBER A"/>
    <property type="match status" value="1"/>
</dbReference>
<reference evidence="6 7" key="1">
    <citation type="submission" date="2014-04" db="EMBL/GenBank/DDBJ databases">
        <title>Genome evolution of avian class.</title>
        <authorList>
            <person name="Zhang G."/>
            <person name="Li C."/>
        </authorList>
    </citation>
    <scope>NUCLEOTIDE SEQUENCE [LARGE SCALE GENOMIC DNA]</scope>
    <source>
        <strain evidence="6">BGI_N341</strain>
    </source>
</reference>
<dbReference type="Gene3D" id="3.10.100.10">
    <property type="entry name" value="Mannose-Binding Protein A, subunit A"/>
    <property type="match status" value="1"/>
</dbReference>
<name>A0A093FXV1_TYTAL</name>
<dbReference type="GO" id="GO:0030246">
    <property type="term" value="F:carbohydrate binding"/>
    <property type="evidence" value="ECO:0007669"/>
    <property type="project" value="UniProtKB-KW"/>
</dbReference>
<dbReference type="SMART" id="SM00034">
    <property type="entry name" value="CLECT"/>
    <property type="match status" value="1"/>
</dbReference>
<keyword evidence="4" id="KW-0430">Lectin</keyword>
<organism evidence="6 7">
    <name type="scientific">Tyto alba</name>
    <name type="common">Barn owl</name>
    <dbReference type="NCBI Taxonomy" id="56313"/>
    <lineage>
        <taxon>Eukaryota</taxon>
        <taxon>Metazoa</taxon>
        <taxon>Chordata</taxon>
        <taxon>Craniata</taxon>
        <taxon>Vertebrata</taxon>
        <taxon>Euteleostomi</taxon>
        <taxon>Archelosauria</taxon>
        <taxon>Archosauria</taxon>
        <taxon>Dinosauria</taxon>
        <taxon>Saurischia</taxon>
        <taxon>Theropoda</taxon>
        <taxon>Coelurosauria</taxon>
        <taxon>Aves</taxon>
        <taxon>Neognathae</taxon>
        <taxon>Neoaves</taxon>
        <taxon>Telluraves</taxon>
        <taxon>Strigiformes</taxon>
        <taxon>Tytonidae</taxon>
        <taxon>Tyto</taxon>
    </lineage>
</organism>
<dbReference type="GO" id="GO:0001503">
    <property type="term" value="P:ossification"/>
    <property type="evidence" value="ECO:0007669"/>
    <property type="project" value="TreeGrafter"/>
</dbReference>
<accession>A0A093FXV1</accession>
<feature type="domain" description="C-type lectin" evidence="5">
    <location>
        <begin position="33"/>
        <end position="124"/>
    </location>
</feature>
<dbReference type="AlphaFoldDB" id="A0A093FXV1"/>
<dbReference type="InterPro" id="IPR001304">
    <property type="entry name" value="C-type_lectin-like"/>
</dbReference>
<keyword evidence="3" id="KW-0732">Signal</keyword>
<feature type="non-terminal residue" evidence="6">
    <location>
        <position position="124"/>
    </location>
</feature>
<dbReference type="PROSITE" id="PS50041">
    <property type="entry name" value="C_TYPE_LECTIN_2"/>
    <property type="match status" value="1"/>
</dbReference>
<evidence type="ECO:0000313" key="7">
    <source>
        <dbReference type="Proteomes" id="UP000054190"/>
    </source>
</evidence>
<evidence type="ECO:0000256" key="2">
    <source>
        <dbReference type="ARBA" id="ARBA00022525"/>
    </source>
</evidence>
<feature type="non-terminal residue" evidence="6">
    <location>
        <position position="1"/>
    </location>
</feature>
<dbReference type="InterPro" id="IPR051663">
    <property type="entry name" value="CLec_Tetranectin-domain"/>
</dbReference>
<evidence type="ECO:0000256" key="4">
    <source>
        <dbReference type="ARBA" id="ARBA00022734"/>
    </source>
</evidence>
<evidence type="ECO:0000259" key="5">
    <source>
        <dbReference type="PROSITE" id="PS50041"/>
    </source>
</evidence>
<evidence type="ECO:0000256" key="1">
    <source>
        <dbReference type="ARBA" id="ARBA00004613"/>
    </source>
</evidence>
<sequence length="124" mass="14131">VLHLEKMITASGGKIFATNEEKKADFYIRLKKCKEFGGSIASPRNPGENYTILYFVKSCNTYAYLGIKESLILNKFQFLGGTQVSYTNWNLNEPSGQGEEEFVEIYTDGTWNDKRCNQNHLIVC</sequence>
<comment type="subcellular location">
    <subcellularLocation>
        <location evidence="1">Secreted</location>
    </subcellularLocation>
</comment>
<keyword evidence="2" id="KW-0964">Secreted</keyword>
<dbReference type="GO" id="GO:0005615">
    <property type="term" value="C:extracellular space"/>
    <property type="evidence" value="ECO:0007669"/>
    <property type="project" value="TreeGrafter"/>
</dbReference>
<dbReference type="SUPFAM" id="SSF56436">
    <property type="entry name" value="C-type lectin-like"/>
    <property type="match status" value="1"/>
</dbReference>
<dbReference type="Proteomes" id="UP000054190">
    <property type="component" value="Unassembled WGS sequence"/>
</dbReference>
<dbReference type="Pfam" id="PF00059">
    <property type="entry name" value="Lectin_C"/>
    <property type="match status" value="1"/>
</dbReference>
<keyword evidence="7" id="KW-1185">Reference proteome</keyword>
<evidence type="ECO:0000313" key="6">
    <source>
        <dbReference type="EMBL" id="KFV59184.1"/>
    </source>
</evidence>
<evidence type="ECO:0000256" key="3">
    <source>
        <dbReference type="ARBA" id="ARBA00022729"/>
    </source>
</evidence>
<proteinExistence type="predicted"/>
<protein>
    <submittedName>
        <fullName evidence="6">Pulmonary surfactant-associated protein A</fullName>
    </submittedName>
</protein>
<dbReference type="InterPro" id="IPR016186">
    <property type="entry name" value="C-type_lectin-like/link_sf"/>
</dbReference>
<dbReference type="PANTHER" id="PTHR22799">
    <property type="entry name" value="TETRANECTIN-RELATED"/>
    <property type="match status" value="1"/>
</dbReference>
<gene>
    <name evidence="6" type="ORF">N341_11099</name>
</gene>
<dbReference type="GO" id="GO:0008083">
    <property type="term" value="F:growth factor activity"/>
    <property type="evidence" value="ECO:0007669"/>
    <property type="project" value="TreeGrafter"/>
</dbReference>
<dbReference type="InterPro" id="IPR016187">
    <property type="entry name" value="CTDL_fold"/>
</dbReference>
<dbReference type="EMBL" id="KK399669">
    <property type="protein sequence ID" value="KFV59184.1"/>
    <property type="molecule type" value="Genomic_DNA"/>
</dbReference>